<evidence type="ECO:0000256" key="2">
    <source>
        <dbReference type="ARBA" id="ARBA00022519"/>
    </source>
</evidence>
<keyword evidence="2" id="KW-0997">Cell inner membrane</keyword>
<dbReference type="EMBL" id="LNQP01000093">
    <property type="protein sequence ID" value="KSU86334.1"/>
    <property type="molecule type" value="Genomic_DNA"/>
</dbReference>
<keyword evidence="3" id="KW-0472">Membrane</keyword>
<dbReference type="InterPro" id="IPR037883">
    <property type="entry name" value="Knr4/Smi1-like_sf"/>
</dbReference>
<evidence type="ECO:0000256" key="3">
    <source>
        <dbReference type="ARBA" id="ARBA00023136"/>
    </source>
</evidence>
<reference evidence="4 5" key="1">
    <citation type="submission" date="2015-11" db="EMBL/GenBank/DDBJ databases">
        <title>Bacillus caseinolyticus sp nov.</title>
        <authorList>
            <person name="Dastager S.G."/>
            <person name="Mawlankar R."/>
        </authorList>
    </citation>
    <scope>NUCLEOTIDE SEQUENCE [LARGE SCALE GENOMIC DNA]</scope>
    <source>
        <strain evidence="4 5">SGD-V-76</strain>
    </source>
</reference>
<dbReference type="Proteomes" id="UP000053681">
    <property type="component" value="Unassembled WGS sequence"/>
</dbReference>
<dbReference type="GO" id="GO:0009898">
    <property type="term" value="C:cytoplasmic side of plasma membrane"/>
    <property type="evidence" value="ECO:0007669"/>
    <property type="project" value="InterPro"/>
</dbReference>
<evidence type="ECO:0000313" key="5">
    <source>
        <dbReference type="Proteomes" id="UP000053681"/>
    </source>
</evidence>
<dbReference type="GeneID" id="93681525"/>
<sequence>MKEVIKAYFERFVDKWMEYNNSLPKIVWNEDVAEFIYSGTEDEYGYISWKPMEKSMKFNFDEIEGQYNVQLHNSVKEYFNSYWFLELTGWISSYNVNLHPVIPGIEPDYFISLVKDYVESKEFTFKYIPIGYESNGMLLVVNNNTGEIFVEDFELNEYKKIANSLESLILHLKFKDE</sequence>
<keyword evidence="1" id="KW-1003">Cell membrane</keyword>
<dbReference type="InterPro" id="IPR009948">
    <property type="entry name" value="Syd"/>
</dbReference>
<comment type="caution">
    <text evidence="4">The sequence shown here is derived from an EMBL/GenBank/DDBJ whole genome shotgun (WGS) entry which is preliminary data.</text>
</comment>
<dbReference type="AlphaFoldDB" id="A0A0V8JGZ8"/>
<dbReference type="InterPro" id="IPR038228">
    <property type="entry name" value="Syd_sf"/>
</dbReference>
<dbReference type="RefSeq" id="WP_062687327.1">
    <property type="nucleotide sequence ID" value="NZ_KQ758707.1"/>
</dbReference>
<dbReference type="Pfam" id="PF07348">
    <property type="entry name" value="Syd"/>
    <property type="match status" value="1"/>
</dbReference>
<dbReference type="Gene3D" id="3.40.1580.20">
    <property type="entry name" value="Syd protein"/>
    <property type="match status" value="1"/>
</dbReference>
<protein>
    <submittedName>
        <fullName evidence="4">Syd protein</fullName>
    </submittedName>
</protein>
<proteinExistence type="predicted"/>
<dbReference type="CDD" id="cd16323">
    <property type="entry name" value="Syd"/>
    <property type="match status" value="1"/>
</dbReference>
<name>A0A0V8JGZ8_9BACI</name>
<evidence type="ECO:0000256" key="1">
    <source>
        <dbReference type="ARBA" id="ARBA00022475"/>
    </source>
</evidence>
<dbReference type="SUPFAM" id="SSF160631">
    <property type="entry name" value="SMI1/KNR4-like"/>
    <property type="match status" value="1"/>
</dbReference>
<gene>
    <name evidence="4" type="ORF">AS180_19285</name>
</gene>
<organism evidence="4 5">
    <name type="scientific">Priestia veravalensis</name>
    <dbReference type="NCBI Taxonomy" id="1414648"/>
    <lineage>
        <taxon>Bacteria</taxon>
        <taxon>Bacillati</taxon>
        <taxon>Bacillota</taxon>
        <taxon>Bacilli</taxon>
        <taxon>Bacillales</taxon>
        <taxon>Bacillaceae</taxon>
        <taxon>Priestia</taxon>
    </lineage>
</organism>
<evidence type="ECO:0000313" key="4">
    <source>
        <dbReference type="EMBL" id="KSU86334.1"/>
    </source>
</evidence>
<accession>A0A0V8JGZ8</accession>
<keyword evidence="5" id="KW-1185">Reference proteome</keyword>